<evidence type="ECO:0000313" key="2">
    <source>
        <dbReference type="Proteomes" id="UP000320876"/>
    </source>
</evidence>
<keyword evidence="2" id="KW-1185">Reference proteome</keyword>
<dbReference type="Proteomes" id="UP000320876">
    <property type="component" value="Unassembled WGS sequence"/>
</dbReference>
<dbReference type="EMBL" id="VFML01000001">
    <property type="protein sequence ID" value="TQJ02607.1"/>
    <property type="molecule type" value="Genomic_DNA"/>
</dbReference>
<name>A0A542DHP0_AMYCI</name>
<dbReference type="AlphaFoldDB" id="A0A542DHP0"/>
<evidence type="ECO:0000313" key="1">
    <source>
        <dbReference type="EMBL" id="TQJ02607.1"/>
    </source>
</evidence>
<proteinExistence type="predicted"/>
<protein>
    <submittedName>
        <fullName evidence="1">Uncharacterized protein</fullName>
    </submittedName>
</protein>
<comment type="caution">
    <text evidence="1">The sequence shown here is derived from an EMBL/GenBank/DDBJ whole genome shotgun (WGS) entry which is preliminary data.</text>
</comment>
<sequence>MQSVRATTFLPLTTNAAARLARGSGTDPARRQALVVRHRAEEADAAAAQCWTALLAGCDTAGRAALGPSLRRLSEATSYYVGTRWWFTDGSTHRRRVAQAQQHIEDAIVDGDGQEFASAFVGYDNAMASAVVCAARTNHDSRSRTP</sequence>
<gene>
    <name evidence="1" type="ORF">FB471_2340</name>
</gene>
<accession>A0A542DHP0</accession>
<organism evidence="1 2">
    <name type="scientific">Amycolatopsis cihanbeyliensis</name>
    <dbReference type="NCBI Taxonomy" id="1128664"/>
    <lineage>
        <taxon>Bacteria</taxon>
        <taxon>Bacillati</taxon>
        <taxon>Actinomycetota</taxon>
        <taxon>Actinomycetes</taxon>
        <taxon>Pseudonocardiales</taxon>
        <taxon>Pseudonocardiaceae</taxon>
        <taxon>Amycolatopsis</taxon>
    </lineage>
</organism>
<reference evidence="1 2" key="1">
    <citation type="submission" date="2019-06" db="EMBL/GenBank/DDBJ databases">
        <title>Sequencing the genomes of 1000 actinobacteria strains.</title>
        <authorList>
            <person name="Klenk H.-P."/>
        </authorList>
    </citation>
    <scope>NUCLEOTIDE SEQUENCE [LARGE SCALE GENOMIC DNA]</scope>
    <source>
        <strain evidence="1 2">DSM 45679</strain>
    </source>
</reference>